<gene>
    <name evidence="8" type="ORF">LITE_LOCUS32896</name>
</gene>
<keyword evidence="2 5" id="KW-0812">Transmembrane</keyword>
<organism evidence="8 9">
    <name type="scientific">Linum tenue</name>
    <dbReference type="NCBI Taxonomy" id="586396"/>
    <lineage>
        <taxon>Eukaryota</taxon>
        <taxon>Viridiplantae</taxon>
        <taxon>Streptophyta</taxon>
        <taxon>Embryophyta</taxon>
        <taxon>Tracheophyta</taxon>
        <taxon>Spermatophyta</taxon>
        <taxon>Magnoliopsida</taxon>
        <taxon>eudicotyledons</taxon>
        <taxon>Gunneridae</taxon>
        <taxon>Pentapetalae</taxon>
        <taxon>rosids</taxon>
        <taxon>fabids</taxon>
        <taxon>Malpighiales</taxon>
        <taxon>Linaceae</taxon>
        <taxon>Linum</taxon>
    </lineage>
</organism>
<evidence type="ECO:0000313" key="8">
    <source>
        <dbReference type="EMBL" id="CAI0456796.1"/>
    </source>
</evidence>
<name>A0AAV0NE01_9ROSI</name>
<feature type="transmembrane region" description="Helical" evidence="6">
    <location>
        <begin position="51"/>
        <end position="73"/>
    </location>
</feature>
<proteinExistence type="predicted"/>
<dbReference type="GO" id="GO:0016020">
    <property type="term" value="C:membrane"/>
    <property type="evidence" value="ECO:0007669"/>
    <property type="project" value="UniProtKB-SubCell"/>
</dbReference>
<evidence type="ECO:0000256" key="4">
    <source>
        <dbReference type="ARBA" id="ARBA00023136"/>
    </source>
</evidence>
<feature type="transmembrane region" description="Helical" evidence="6">
    <location>
        <begin position="220"/>
        <end position="243"/>
    </location>
</feature>
<keyword evidence="9" id="KW-1185">Reference proteome</keyword>
<protein>
    <recommendedName>
        <fullName evidence="7">TLC domain-containing protein</fullName>
    </recommendedName>
</protein>
<dbReference type="PANTHER" id="PTHR31766">
    <property type="entry name" value="GLABROUS1 ENHANCER-BINDING PROTEIN-LIKE 2"/>
    <property type="match status" value="1"/>
</dbReference>
<feature type="transmembrane region" description="Helical" evidence="6">
    <location>
        <begin position="141"/>
        <end position="162"/>
    </location>
</feature>
<dbReference type="AlphaFoldDB" id="A0AAV0NE01"/>
<evidence type="ECO:0000256" key="3">
    <source>
        <dbReference type="ARBA" id="ARBA00022989"/>
    </source>
</evidence>
<sequence length="271" mass="30259">MQLLQTLIPPSSSPTAVAAALPVAFASFLVIYILGYSLVFRHWPSGARSEASSCLISLFHGTPAVFLASFAIYSDSDRGFAATNTPFQSAVLDFSVAYFFVDLLHYVFFFSPGDALFIGHHLATLFVFLTCRYLVGHGAFAILTLLVLAEVTSFCQNVWTLAGVRKGDSKLAARVYRLLSPPFYAFYSVVRGVLGPVFMYKMGEFYWSGVADGVVPRWVWVSWMVVVIGAISVSILWIINLWVELYRERKVDGRLEKKKDRVYENGGFIVR</sequence>
<keyword evidence="4 5" id="KW-0472">Membrane</keyword>
<feature type="transmembrane region" description="Helical" evidence="6">
    <location>
        <begin position="85"/>
        <end position="108"/>
    </location>
</feature>
<evidence type="ECO:0000313" key="9">
    <source>
        <dbReference type="Proteomes" id="UP001154282"/>
    </source>
</evidence>
<comment type="subcellular location">
    <subcellularLocation>
        <location evidence="1">Membrane</location>
        <topology evidence="1">Multi-pass membrane protein</topology>
    </subcellularLocation>
</comment>
<dbReference type="SMART" id="SM00724">
    <property type="entry name" value="TLC"/>
    <property type="match status" value="1"/>
</dbReference>
<evidence type="ECO:0000256" key="6">
    <source>
        <dbReference type="SAM" id="Phobius"/>
    </source>
</evidence>
<evidence type="ECO:0000256" key="2">
    <source>
        <dbReference type="ARBA" id="ARBA00022692"/>
    </source>
</evidence>
<comment type="caution">
    <text evidence="8">The sequence shown here is derived from an EMBL/GenBank/DDBJ whole genome shotgun (WGS) entry which is preliminary data.</text>
</comment>
<evidence type="ECO:0000256" key="1">
    <source>
        <dbReference type="ARBA" id="ARBA00004141"/>
    </source>
</evidence>
<feature type="transmembrane region" description="Helical" evidence="6">
    <location>
        <begin position="183"/>
        <end position="200"/>
    </location>
</feature>
<dbReference type="InterPro" id="IPR006634">
    <property type="entry name" value="TLC-dom"/>
</dbReference>
<accession>A0AAV0NE01</accession>
<evidence type="ECO:0000256" key="5">
    <source>
        <dbReference type="PROSITE-ProRule" id="PRU00205"/>
    </source>
</evidence>
<dbReference type="PROSITE" id="PS50922">
    <property type="entry name" value="TLC"/>
    <property type="match status" value="1"/>
</dbReference>
<dbReference type="Pfam" id="PF03798">
    <property type="entry name" value="TRAM_LAG1_CLN8"/>
    <property type="match status" value="1"/>
</dbReference>
<dbReference type="Proteomes" id="UP001154282">
    <property type="component" value="Unassembled WGS sequence"/>
</dbReference>
<keyword evidence="3 6" id="KW-1133">Transmembrane helix</keyword>
<reference evidence="8" key="1">
    <citation type="submission" date="2022-08" db="EMBL/GenBank/DDBJ databases">
        <authorList>
            <person name="Gutierrez-Valencia J."/>
        </authorList>
    </citation>
    <scope>NUCLEOTIDE SEQUENCE</scope>
</reference>
<dbReference type="PANTHER" id="PTHR31766:SF2">
    <property type="entry name" value="GLABROUS1 ENHANCER-BINDING PROTEIN-LIKE 2"/>
    <property type="match status" value="1"/>
</dbReference>
<feature type="transmembrane region" description="Helical" evidence="6">
    <location>
        <begin position="115"/>
        <end position="135"/>
    </location>
</feature>
<evidence type="ECO:0000259" key="7">
    <source>
        <dbReference type="PROSITE" id="PS50922"/>
    </source>
</evidence>
<feature type="domain" description="TLC" evidence="7">
    <location>
        <begin position="46"/>
        <end position="250"/>
    </location>
</feature>
<dbReference type="EMBL" id="CAMGYJ010000008">
    <property type="protein sequence ID" value="CAI0456796.1"/>
    <property type="molecule type" value="Genomic_DNA"/>
</dbReference>
<dbReference type="InterPro" id="IPR040327">
    <property type="entry name" value="At5g14285-like"/>
</dbReference>
<feature type="transmembrane region" description="Helical" evidence="6">
    <location>
        <begin position="16"/>
        <end position="39"/>
    </location>
</feature>